<dbReference type="InterPro" id="IPR001638">
    <property type="entry name" value="Solute-binding_3/MltF_N"/>
</dbReference>
<dbReference type="AlphaFoldDB" id="A0A2N8SRT5"/>
<proteinExistence type="predicted"/>
<name>A0A2N8SRT5_STUST</name>
<evidence type="ECO:0000259" key="1">
    <source>
        <dbReference type="SMART" id="SM00062"/>
    </source>
</evidence>
<dbReference type="RefSeq" id="WP_037041507.1">
    <property type="nucleotide sequence ID" value="NZ_JAMOHU010000046.1"/>
</dbReference>
<gene>
    <name evidence="2" type="ORF">CXK94_20410</name>
</gene>
<accession>A0A2N8SRT5</accession>
<sequence>MGLAFVAAESHATELRFVTEDFPPFTYVAAQEVRAGADPSADGSAAAGPLVEVVLAVCKRLERHCPIAVHPWRRALALAEEGEVDGIFTVIHSPQRDRAFHITRMLVTSRYSVYARDPSPDLYHRPQDMAGRTVGVYGPSGTSFVLSERLREVADVDIQLVADNRRLLRMLAAGRFGEDGMAVANQDVAWHLIEDERLHEIHEVGELQPVSYGIGLSRKRISAAQFHAFEQALDELIADGTVSAILRRHHLEAAF</sequence>
<reference evidence="2 3" key="1">
    <citation type="submission" date="2018-01" db="EMBL/GenBank/DDBJ databases">
        <title>Denitrification phenotypes of diverse strains of Pseudomonas stutzeri.</title>
        <authorList>
            <person name="Milligan D.A."/>
            <person name="Bergaust L."/>
            <person name="Bakken L.R."/>
            <person name="Frostegard A."/>
        </authorList>
    </citation>
    <scope>NUCLEOTIDE SEQUENCE [LARGE SCALE GENOMIC DNA]</scope>
    <source>
        <strain evidence="2 3">24a75</strain>
    </source>
</reference>
<dbReference type="PANTHER" id="PTHR38834:SF3">
    <property type="entry name" value="SOLUTE-BINDING PROTEIN FAMILY 3_N-TERMINAL DOMAIN-CONTAINING PROTEIN"/>
    <property type="match status" value="1"/>
</dbReference>
<dbReference type="Proteomes" id="UP000236023">
    <property type="component" value="Unassembled WGS sequence"/>
</dbReference>
<evidence type="ECO:0000313" key="2">
    <source>
        <dbReference type="EMBL" id="PNG05193.1"/>
    </source>
</evidence>
<comment type="caution">
    <text evidence="2">The sequence shown here is derived from an EMBL/GenBank/DDBJ whole genome shotgun (WGS) entry which is preliminary data.</text>
</comment>
<dbReference type="SUPFAM" id="SSF53850">
    <property type="entry name" value="Periplasmic binding protein-like II"/>
    <property type="match status" value="1"/>
</dbReference>
<dbReference type="Gene3D" id="3.40.190.10">
    <property type="entry name" value="Periplasmic binding protein-like II"/>
    <property type="match status" value="2"/>
</dbReference>
<dbReference type="PANTHER" id="PTHR38834">
    <property type="entry name" value="PERIPLASMIC SUBSTRATE BINDING PROTEIN FAMILY 3"/>
    <property type="match status" value="1"/>
</dbReference>
<organism evidence="2 3">
    <name type="scientific">Stutzerimonas stutzeri</name>
    <name type="common">Pseudomonas stutzeri</name>
    <dbReference type="NCBI Taxonomy" id="316"/>
    <lineage>
        <taxon>Bacteria</taxon>
        <taxon>Pseudomonadati</taxon>
        <taxon>Pseudomonadota</taxon>
        <taxon>Gammaproteobacteria</taxon>
        <taxon>Pseudomonadales</taxon>
        <taxon>Pseudomonadaceae</taxon>
        <taxon>Stutzerimonas</taxon>
    </lineage>
</organism>
<dbReference type="EMBL" id="POUT01000017">
    <property type="protein sequence ID" value="PNG05193.1"/>
    <property type="molecule type" value="Genomic_DNA"/>
</dbReference>
<feature type="domain" description="Solute-binding protein family 3/N-terminal" evidence="1">
    <location>
        <begin position="32"/>
        <end position="253"/>
    </location>
</feature>
<dbReference type="Pfam" id="PF00497">
    <property type="entry name" value="SBP_bac_3"/>
    <property type="match status" value="1"/>
</dbReference>
<evidence type="ECO:0000313" key="3">
    <source>
        <dbReference type="Proteomes" id="UP000236023"/>
    </source>
</evidence>
<protein>
    <submittedName>
        <fullName evidence="2">Amino acid ABC transporter substrate-binding protein</fullName>
    </submittedName>
</protein>
<dbReference type="SMART" id="SM00062">
    <property type="entry name" value="PBPb"/>
    <property type="match status" value="1"/>
</dbReference>